<name>A0AA38WKA0_9ASTR</name>
<reference evidence="4" key="1">
    <citation type="submission" date="2023-03" db="EMBL/GenBank/DDBJ databases">
        <title>Chromosome-scale reference genome and RAD-based genetic map of yellow starthistle (Centaurea solstitialis) reveal putative structural variation and QTLs associated with invader traits.</title>
        <authorList>
            <person name="Reatini B."/>
            <person name="Cang F.A."/>
            <person name="Jiang Q."/>
            <person name="Mckibben M.T.W."/>
            <person name="Barker M.S."/>
            <person name="Rieseberg L.H."/>
            <person name="Dlugosch K.M."/>
        </authorList>
    </citation>
    <scope>NUCLEOTIDE SEQUENCE</scope>
    <source>
        <strain evidence="4">CAN-66</strain>
        <tissue evidence="4">Leaf</tissue>
    </source>
</reference>
<accession>A0AA38WKA0</accession>
<dbReference type="Gene3D" id="3.40.50.2000">
    <property type="entry name" value="Glycogen Phosphorylase B"/>
    <property type="match status" value="4"/>
</dbReference>
<organism evidence="4 5">
    <name type="scientific">Centaurea solstitialis</name>
    <name type="common">yellow star-thistle</name>
    <dbReference type="NCBI Taxonomy" id="347529"/>
    <lineage>
        <taxon>Eukaryota</taxon>
        <taxon>Viridiplantae</taxon>
        <taxon>Streptophyta</taxon>
        <taxon>Embryophyta</taxon>
        <taxon>Tracheophyta</taxon>
        <taxon>Spermatophyta</taxon>
        <taxon>Magnoliopsida</taxon>
        <taxon>eudicotyledons</taxon>
        <taxon>Gunneridae</taxon>
        <taxon>Pentapetalae</taxon>
        <taxon>asterids</taxon>
        <taxon>campanulids</taxon>
        <taxon>Asterales</taxon>
        <taxon>Asteraceae</taxon>
        <taxon>Carduoideae</taxon>
        <taxon>Cardueae</taxon>
        <taxon>Centaureinae</taxon>
        <taxon>Centaurea</taxon>
    </lineage>
</organism>
<evidence type="ECO:0008006" key="6">
    <source>
        <dbReference type="Google" id="ProtNLM"/>
    </source>
</evidence>
<dbReference type="Proteomes" id="UP001172457">
    <property type="component" value="Chromosome 3"/>
</dbReference>
<evidence type="ECO:0000256" key="2">
    <source>
        <dbReference type="ARBA" id="ARBA00022676"/>
    </source>
</evidence>
<dbReference type="InterPro" id="IPR035595">
    <property type="entry name" value="UDP_glycos_trans_CS"/>
</dbReference>
<evidence type="ECO:0000313" key="4">
    <source>
        <dbReference type="EMBL" id="KAJ9555455.1"/>
    </source>
</evidence>
<comment type="similarity">
    <text evidence="1">Belongs to the UDP-glycosyltransferase family.</text>
</comment>
<evidence type="ECO:0000256" key="1">
    <source>
        <dbReference type="ARBA" id="ARBA00009995"/>
    </source>
</evidence>
<dbReference type="FunFam" id="3.40.50.2000:FF:000047">
    <property type="entry name" value="Glycosyltransferase"/>
    <property type="match status" value="2"/>
</dbReference>
<dbReference type="PROSITE" id="PS00375">
    <property type="entry name" value="UDPGT"/>
    <property type="match status" value="1"/>
</dbReference>
<dbReference type="Pfam" id="PF00201">
    <property type="entry name" value="UDPGT"/>
    <property type="match status" value="2"/>
</dbReference>
<keyword evidence="5" id="KW-1185">Reference proteome</keyword>
<dbReference type="GO" id="GO:0035251">
    <property type="term" value="F:UDP-glucosyltransferase activity"/>
    <property type="evidence" value="ECO:0007669"/>
    <property type="project" value="TreeGrafter"/>
</dbReference>
<evidence type="ECO:0000256" key="3">
    <source>
        <dbReference type="ARBA" id="ARBA00022679"/>
    </source>
</evidence>
<dbReference type="AlphaFoldDB" id="A0AA38WKA0"/>
<protein>
    <recommendedName>
        <fullName evidence="6">UDP-glycosyltransferase</fullName>
    </recommendedName>
</protein>
<dbReference type="PANTHER" id="PTHR48047">
    <property type="entry name" value="GLYCOSYLTRANSFERASE"/>
    <property type="match status" value="1"/>
</dbReference>
<dbReference type="CDD" id="cd03784">
    <property type="entry name" value="GT1_Gtf-like"/>
    <property type="match status" value="2"/>
</dbReference>
<dbReference type="FunFam" id="3.40.50.2000:FF:000071">
    <property type="entry name" value="Glycosyltransferase"/>
    <property type="match status" value="2"/>
</dbReference>
<dbReference type="EMBL" id="JARYMX010000003">
    <property type="protein sequence ID" value="KAJ9555455.1"/>
    <property type="molecule type" value="Genomic_DNA"/>
</dbReference>
<dbReference type="SUPFAM" id="SSF53756">
    <property type="entry name" value="UDP-Glycosyltransferase/glycogen phosphorylase"/>
    <property type="match status" value="2"/>
</dbReference>
<comment type="caution">
    <text evidence="4">The sequence shown here is derived from an EMBL/GenBank/DDBJ whole genome shotgun (WGS) entry which is preliminary data.</text>
</comment>
<keyword evidence="2" id="KW-0328">Glycosyltransferase</keyword>
<dbReference type="InterPro" id="IPR002213">
    <property type="entry name" value="UDP_glucos_trans"/>
</dbReference>
<proteinExistence type="inferred from homology"/>
<dbReference type="PANTHER" id="PTHR48047:SF116">
    <property type="entry name" value="UDP-GLUCOSYL TRANSFERASE 73C7-RELATED"/>
    <property type="match status" value="1"/>
</dbReference>
<gene>
    <name evidence="4" type="ORF">OSB04_010069</name>
</gene>
<keyword evidence="3" id="KW-0808">Transferase</keyword>
<evidence type="ECO:0000313" key="5">
    <source>
        <dbReference type="Proteomes" id="UP001172457"/>
    </source>
</evidence>
<sequence>MAEQELPEHNQLHFLVIPLISPGHYIPTIDMVKLLAQHGVRVTLVTTPVNALRFGSILGQAIESGLPIGFLELPFPSVEFGLPEGCESLDTIPNIGFARNLFDAYNSLQQEVERYIEKLDPRPSCLVSDTFILWTSDTAKKFQIPRIVFDGMSCFTQMCSHVLYLSKVHESVGESDSFVLPDLPDRIELTRSQLPFGFNPSSKYETDFHERVRKSESEAYGVVINSFEELEQGYADEYKRVKSDKVWCIGPLSLCHKDASEKVQRGDKSSIDKNECLKWLDSQKDGSVIYACLGSLSRVEPAQLVELALALEASKKPFIWVVRAGHKTNDIEKWIDEEGFVERTKERALLIRGWAPQLLVLLHPAIGAFLTHCGWNSTLEGVSAGVPFITWPMFHEQFLNEKLVVQVLRIGVSVGAQKVVQFGDEEKSGVGVKSEDLRKAIEMVMEEGKEGEERRKRAKELGKVANKAIEDGGSSHLNMERLIEDIKNQANCLVLGKNPPKFESGDSVILQSIHCEMALEEFKEHNQLHFLVIPLGSPGHYIPTIDMVKLLAQHGVKVTIVTTPVNALRFGSILDQAIKSDLPIHFLELPFPSMEFGLPEGCESIDTLPSMGLARELFLAYNSLQQEIERHIEKLNPRPSCLVSDTYILWADDTAKKFQIPRIIFDGMNCFTQMCNHVLHLSKIYESLDESDLFVLPGLPDRIELTRSQLPFMFNPGSRDLSDFHGRLRKSESEAYGLVINSFEELEQGYADEYKKVKGDKVWCIGPLSLCHKDDSEKVQRGNKSSIDKNECLKWLDSQENGSVIYACLGSVSRVEPMQLVELALALEASKRPFIWVVRAGHKTDEIEKWIDEEGFVERTKERGLLIRGWAPQLLVLLHPAIGAFLTHCGWNSTLEGVSAGVPLVTWPQFQEQFLNEKLVVQVLRIGVSVGAQKVVHLGEEEKSGVEVKSEDLRKAIEMVMEEGEEGEERRKRAKELSKIANNAIEDGGSSHQNMKRLIEDIRNQASTGNIS</sequence>